<accession>A0A836I9U6</accession>
<feature type="compositionally biased region" description="Basic and acidic residues" evidence="1">
    <location>
        <begin position="802"/>
        <end position="811"/>
    </location>
</feature>
<evidence type="ECO:0000256" key="1">
    <source>
        <dbReference type="SAM" id="MobiDB-lite"/>
    </source>
</evidence>
<feature type="compositionally biased region" description="Basic and acidic residues" evidence="1">
    <location>
        <begin position="712"/>
        <end position="728"/>
    </location>
</feature>
<name>A0A836I9U6_9TRYP</name>
<feature type="compositionally biased region" description="Basic and acidic residues" evidence="1">
    <location>
        <begin position="784"/>
        <end position="793"/>
    </location>
</feature>
<dbReference type="EMBL" id="JAFJZO010000032">
    <property type="protein sequence ID" value="KAG5496323.1"/>
    <property type="molecule type" value="Genomic_DNA"/>
</dbReference>
<dbReference type="Proteomes" id="UP000674318">
    <property type="component" value="Chromosome 32"/>
</dbReference>
<protein>
    <submittedName>
        <fullName evidence="2">Uncharacterized protein</fullName>
    </submittedName>
</protein>
<dbReference type="RefSeq" id="XP_067754806.1">
    <property type="nucleotide sequence ID" value="XM_067898649.1"/>
</dbReference>
<feature type="region of interest" description="Disordered" evidence="1">
    <location>
        <begin position="1"/>
        <end position="101"/>
    </location>
</feature>
<evidence type="ECO:0000313" key="3">
    <source>
        <dbReference type="Proteomes" id="UP000674318"/>
    </source>
</evidence>
<keyword evidence="3" id="KW-1185">Reference proteome</keyword>
<feature type="region of interest" description="Disordered" evidence="1">
    <location>
        <begin position="435"/>
        <end position="461"/>
    </location>
</feature>
<organism evidence="2 3">
    <name type="scientific">Porcisia hertigi</name>
    <dbReference type="NCBI Taxonomy" id="2761500"/>
    <lineage>
        <taxon>Eukaryota</taxon>
        <taxon>Discoba</taxon>
        <taxon>Euglenozoa</taxon>
        <taxon>Kinetoplastea</taxon>
        <taxon>Metakinetoplastina</taxon>
        <taxon>Trypanosomatida</taxon>
        <taxon>Trypanosomatidae</taxon>
        <taxon>Leishmaniinae</taxon>
        <taxon>Porcisia</taxon>
    </lineage>
</organism>
<feature type="compositionally biased region" description="Polar residues" evidence="1">
    <location>
        <begin position="596"/>
        <end position="614"/>
    </location>
</feature>
<sequence length="995" mass="106266">MSQFTVSSSETSSLCTSQAPHPSMREGTANPESVVVSFSKRTSTRQSAGAALGSGFDEKAAASPKSARTPKVLSQSGKAAAAKAAQESPSMTIRRLPLDYSKRLEEQRARSNAMERYKILVRGNQSVKCGQPSPNPALVRGEKELSTRRGGAHCPALPTHQDCSATTEAVLSDESEARQQEPPLPVARSPQGVRGPAPPSSSQQPQKCATPLSSPVSVSVSVDRPVAHPQGSAAANVEGGFSGDPAVPAGMQLDLTKALALQFPAAAHCGTGEDEAACVHYVAPELTQPYPTSRQPRRETVRPGYEPVTAHDCTSFKRTLSASAQGDQSPYTSASQLQSRSKMRRGSSATSHLASVAAGAPPLSNQSTPSRKRSLVGTAPALSATTSASLPKNPNVSVSEEAAAATAISTRHPPTLGGVATQLFPADREDDVQQRVGAERDGSESHGALMAEAASQSEQEAMPLAGSKTAFWLRPSTAMYEMTASIAAKRKVHHVDEEDTQSTSNRRNQILSRPFTSNMSTSSSCCTPRGRVSTVSEAKPRFTTSMTAADRARYEGIQATAASARAPTYDSIYSARRPTSHKSASARLQRRVLTDASTVSRSLDSPRLASQQPLQRLASRVEGPRSPLGRRPSIVSGLNSDPLLTASSEERHGAGDAGRVLIRQQDSFSKHCTRVATRNSRPEEPASTAARSAKPSKKRAVAASAAGLSAKLEAHSRVSSEADAEPRLHTTLAHTADRASTSSVEPRPEPPSPESTLHGRRGSSEASPSKSRRCELDITASPSRPDKPSDLESRLAAQDAAVGREEEEARVQQKQATLESCRQARQVRMEGRRASHTGGAVTASTNEVVAAMLQGIVQQTRQALPCYMCADEQTASAYRVHVDMCRPKAEALLHEYYTATKDTKAIPAALQERIQHMALQEVPSTTSPEAARDAFTMECYQCLKAMLVACRKCSVHVRVQDLKEHEMLCDRAYYQSSRAAERVRATVQRIQNAAE</sequence>
<feature type="compositionally biased region" description="Basic and acidic residues" evidence="1">
    <location>
        <begin position="435"/>
        <end position="444"/>
    </location>
</feature>
<dbReference type="KEGG" id="phet:94288726"/>
<reference evidence="2 3" key="1">
    <citation type="submission" date="2021-02" db="EMBL/GenBank/DDBJ databases">
        <title>Porcisia hertigi Genome sequencing and assembly.</title>
        <authorList>
            <person name="Almutairi H."/>
            <person name="Gatherer D."/>
        </authorList>
    </citation>
    <scope>NUCLEOTIDE SEQUENCE [LARGE SCALE GENOMIC DNA]</scope>
    <source>
        <strain evidence="2 3">C119</strain>
    </source>
</reference>
<dbReference type="GeneID" id="94288726"/>
<feature type="region of interest" description="Disordered" evidence="1">
    <location>
        <begin position="123"/>
        <end position="220"/>
    </location>
</feature>
<feature type="compositionally biased region" description="Low complexity" evidence="1">
    <location>
        <begin position="701"/>
        <end position="711"/>
    </location>
</feature>
<dbReference type="AlphaFoldDB" id="A0A836I9U6"/>
<feature type="compositionally biased region" description="Polar residues" evidence="1">
    <location>
        <begin position="316"/>
        <end position="340"/>
    </location>
</feature>
<feature type="region of interest" description="Disordered" evidence="1">
    <location>
        <begin position="596"/>
        <end position="819"/>
    </location>
</feature>
<dbReference type="OrthoDB" id="273550at2759"/>
<feature type="compositionally biased region" description="Low complexity" evidence="1">
    <location>
        <begin position="1"/>
        <end position="17"/>
    </location>
</feature>
<feature type="compositionally biased region" description="Low complexity" evidence="1">
    <location>
        <begin position="451"/>
        <end position="461"/>
    </location>
</feature>
<feature type="region of interest" description="Disordered" evidence="1">
    <location>
        <begin position="288"/>
        <end position="377"/>
    </location>
</feature>
<gene>
    <name evidence="2" type="ORF">JKF63_02625</name>
</gene>
<proteinExistence type="predicted"/>
<evidence type="ECO:0000313" key="2">
    <source>
        <dbReference type="EMBL" id="KAG5496323.1"/>
    </source>
</evidence>
<comment type="caution">
    <text evidence="2">The sequence shown here is derived from an EMBL/GenBank/DDBJ whole genome shotgun (WGS) entry which is preliminary data.</text>
</comment>